<reference evidence="2" key="2">
    <citation type="submission" date="2020-10" db="UniProtKB">
        <authorList>
            <consortium name="WormBaseParasite"/>
        </authorList>
    </citation>
    <scope>IDENTIFICATION</scope>
</reference>
<dbReference type="AlphaFoldDB" id="A0A7E4V6U6"/>
<name>A0A7E4V6U6_PANRE</name>
<proteinExistence type="predicted"/>
<dbReference type="WBParaSite" id="Pan_g16709.t1">
    <property type="protein sequence ID" value="Pan_g16709.t1"/>
    <property type="gene ID" value="Pan_g16709"/>
</dbReference>
<accession>A0A7E4V6U6</accession>
<reference evidence="1" key="1">
    <citation type="journal article" date="2013" name="Genetics">
        <title>The draft genome and transcriptome of Panagrellus redivivus are shaped by the harsh demands of a free-living lifestyle.</title>
        <authorList>
            <person name="Srinivasan J."/>
            <person name="Dillman A.R."/>
            <person name="Macchietto M.G."/>
            <person name="Heikkinen L."/>
            <person name="Lakso M."/>
            <person name="Fracchia K.M."/>
            <person name="Antoshechkin I."/>
            <person name="Mortazavi A."/>
            <person name="Wong G."/>
            <person name="Sternberg P.W."/>
        </authorList>
    </citation>
    <scope>NUCLEOTIDE SEQUENCE [LARGE SCALE GENOMIC DNA]</scope>
    <source>
        <strain evidence="1">MT8872</strain>
    </source>
</reference>
<evidence type="ECO:0000313" key="1">
    <source>
        <dbReference type="Proteomes" id="UP000492821"/>
    </source>
</evidence>
<sequence length="102" mass="10883">MCIYDGFSAFSESTKEVPSAVKSEDNDKCRFCRLRSENSGIFPSGIVSSNLLEDSPVPSPPKPAECSQSAQTIARSSSALSLLSVLARADPTAKRARTSLVE</sequence>
<keyword evidence="1" id="KW-1185">Reference proteome</keyword>
<organism evidence="1 2">
    <name type="scientific">Panagrellus redivivus</name>
    <name type="common">Microworm</name>
    <dbReference type="NCBI Taxonomy" id="6233"/>
    <lineage>
        <taxon>Eukaryota</taxon>
        <taxon>Metazoa</taxon>
        <taxon>Ecdysozoa</taxon>
        <taxon>Nematoda</taxon>
        <taxon>Chromadorea</taxon>
        <taxon>Rhabditida</taxon>
        <taxon>Tylenchina</taxon>
        <taxon>Panagrolaimomorpha</taxon>
        <taxon>Panagrolaimoidea</taxon>
        <taxon>Panagrolaimidae</taxon>
        <taxon>Panagrellus</taxon>
    </lineage>
</organism>
<dbReference type="Proteomes" id="UP000492821">
    <property type="component" value="Unassembled WGS sequence"/>
</dbReference>
<evidence type="ECO:0000313" key="2">
    <source>
        <dbReference type="WBParaSite" id="Pan_g16709.t1"/>
    </source>
</evidence>
<protein>
    <submittedName>
        <fullName evidence="2">Uncharacterized protein</fullName>
    </submittedName>
</protein>